<evidence type="ECO:0000313" key="6">
    <source>
        <dbReference type="Proteomes" id="UP000234323"/>
    </source>
</evidence>
<name>A0A2I1GZ12_9GLOM</name>
<keyword evidence="1" id="KW-0547">Nucleotide-binding</keyword>
<dbReference type="InterPro" id="IPR006703">
    <property type="entry name" value="G_AIG1"/>
</dbReference>
<accession>A0A2I1GZ12</accession>
<keyword evidence="5" id="KW-0378">Hydrolase</keyword>
<keyword evidence="6" id="KW-1185">Reference proteome</keyword>
<dbReference type="GO" id="GO:0005525">
    <property type="term" value="F:GTP binding"/>
    <property type="evidence" value="ECO:0007669"/>
    <property type="project" value="UniProtKB-KW"/>
</dbReference>
<feature type="domain" description="AIG1-type G" evidence="4">
    <location>
        <begin position="5"/>
        <end position="179"/>
    </location>
</feature>
<evidence type="ECO:0000313" key="5">
    <source>
        <dbReference type="EMBL" id="PKY51855.1"/>
    </source>
</evidence>
<organism evidence="5 6">
    <name type="scientific">Rhizophagus irregularis</name>
    <dbReference type="NCBI Taxonomy" id="588596"/>
    <lineage>
        <taxon>Eukaryota</taxon>
        <taxon>Fungi</taxon>
        <taxon>Fungi incertae sedis</taxon>
        <taxon>Mucoromycota</taxon>
        <taxon>Glomeromycotina</taxon>
        <taxon>Glomeromycetes</taxon>
        <taxon>Glomerales</taxon>
        <taxon>Glomeraceae</taxon>
        <taxon>Rhizophagus</taxon>
    </lineage>
</organism>
<evidence type="ECO:0000256" key="3">
    <source>
        <dbReference type="SAM" id="Coils"/>
    </source>
</evidence>
<proteinExistence type="predicted"/>
<dbReference type="VEuPathDB" id="FungiDB:RhiirA1_507332"/>
<reference evidence="5 6" key="1">
    <citation type="submission" date="2015-10" db="EMBL/GenBank/DDBJ databases">
        <title>Genome analyses suggest a sexual origin of heterokaryosis in a supposedly ancient asexual fungus.</title>
        <authorList>
            <person name="Ropars J."/>
            <person name="Sedzielewska K."/>
            <person name="Noel J."/>
            <person name="Charron P."/>
            <person name="Farinelli L."/>
            <person name="Marton T."/>
            <person name="Kruger M."/>
            <person name="Pelin A."/>
            <person name="Brachmann A."/>
            <person name="Corradi N."/>
        </authorList>
    </citation>
    <scope>NUCLEOTIDE SEQUENCE [LARGE SCALE GENOMIC DNA]</scope>
    <source>
        <strain evidence="5 6">A4</strain>
    </source>
</reference>
<dbReference type="Pfam" id="PF04548">
    <property type="entry name" value="AIG1"/>
    <property type="match status" value="1"/>
</dbReference>
<dbReference type="PANTHER" id="PTHR10903:SF184">
    <property type="entry name" value="GTP-BINDING PROTEIN A"/>
    <property type="match status" value="1"/>
</dbReference>
<protein>
    <submittedName>
        <fullName evidence="5">P-loop containing nucleoside triphosphate hydrolase protein</fullName>
    </submittedName>
</protein>
<evidence type="ECO:0000256" key="2">
    <source>
        <dbReference type="ARBA" id="ARBA00023134"/>
    </source>
</evidence>
<dbReference type="PANTHER" id="PTHR10903">
    <property type="entry name" value="GTPASE, IMAP FAMILY MEMBER-RELATED"/>
    <property type="match status" value="1"/>
</dbReference>
<sequence length="302" mass="34597">MIETRNILLIGRTGNGKSALANVISGTSKFKESEFVNSETKDVQIEIVDIDGINYKIVDTVGLGDTELTMQQVLNKLADASHVLRKGLSQVLFVTSGRFTEEELIAFDLLRTVLFDENIVNYTTIVRTKFPGFLKPEKCAEDKKRMENDKRTEVVKLCNKFIHVNNLSEDEDPEQKARENSRIILRTLLRTCQDVYKPKNLDEMNERIRGYMTEKEKMIKEMEELRNKGQLSEEELRKHQKKIESLEKEIASKVAQPVQEKNPGFFEKVGAWVGEGFTLAGEGIDKVLENLLIQPIKRCKIM</sequence>
<dbReference type="InterPro" id="IPR045058">
    <property type="entry name" value="GIMA/IAN/Toc"/>
</dbReference>
<dbReference type="SUPFAM" id="SSF52540">
    <property type="entry name" value="P-loop containing nucleoside triphosphate hydrolases"/>
    <property type="match status" value="1"/>
</dbReference>
<dbReference type="GO" id="GO:0016787">
    <property type="term" value="F:hydrolase activity"/>
    <property type="evidence" value="ECO:0007669"/>
    <property type="project" value="UniProtKB-KW"/>
</dbReference>
<dbReference type="EMBL" id="LLXI01001096">
    <property type="protein sequence ID" value="PKY51855.1"/>
    <property type="molecule type" value="Genomic_DNA"/>
</dbReference>
<evidence type="ECO:0000259" key="4">
    <source>
        <dbReference type="Pfam" id="PF04548"/>
    </source>
</evidence>
<dbReference type="InterPro" id="IPR027417">
    <property type="entry name" value="P-loop_NTPase"/>
</dbReference>
<dbReference type="Proteomes" id="UP000234323">
    <property type="component" value="Unassembled WGS sequence"/>
</dbReference>
<dbReference type="AlphaFoldDB" id="A0A2I1GZ12"/>
<keyword evidence="3" id="KW-0175">Coiled coil</keyword>
<keyword evidence="2" id="KW-0342">GTP-binding</keyword>
<evidence type="ECO:0000256" key="1">
    <source>
        <dbReference type="ARBA" id="ARBA00022741"/>
    </source>
</evidence>
<comment type="caution">
    <text evidence="5">The sequence shown here is derived from an EMBL/GenBank/DDBJ whole genome shotgun (WGS) entry which is preliminary data.</text>
</comment>
<dbReference type="VEuPathDB" id="FungiDB:RhiirFUN_019251"/>
<gene>
    <name evidence="5" type="ORF">RhiirA4_12180</name>
</gene>
<feature type="coiled-coil region" evidence="3">
    <location>
        <begin position="201"/>
        <end position="256"/>
    </location>
</feature>
<dbReference type="VEuPathDB" id="FungiDB:FUN_017833"/>
<dbReference type="Gene3D" id="3.40.50.300">
    <property type="entry name" value="P-loop containing nucleotide triphosphate hydrolases"/>
    <property type="match status" value="1"/>
</dbReference>